<dbReference type="InterPro" id="IPR045810">
    <property type="entry name" value="eIF3h_C"/>
</dbReference>
<keyword evidence="2" id="KW-0648">Protein biosynthesis</keyword>
<sequence length="56" mass="6445">LKKASVGFENMFEEVPIVIKNSHLINVLMWELEDKSTVSDKHELLNLSSRSDISSW</sequence>
<feature type="non-terminal residue" evidence="2">
    <location>
        <position position="1"/>
    </location>
</feature>
<dbReference type="GO" id="GO:0003743">
    <property type="term" value="F:translation initiation factor activity"/>
    <property type="evidence" value="ECO:0007669"/>
    <property type="project" value="UniProtKB-KW"/>
</dbReference>
<dbReference type="Pfam" id="PF19445">
    <property type="entry name" value="eIF3h_C"/>
    <property type="match status" value="1"/>
</dbReference>
<reference evidence="2 3" key="1">
    <citation type="submission" date="2021-06" db="EMBL/GenBank/DDBJ databases">
        <authorList>
            <person name="Palmer J.M."/>
        </authorList>
    </citation>
    <scope>NUCLEOTIDE SEQUENCE [LARGE SCALE GENOMIC DNA]</scope>
    <source>
        <strain evidence="2 3">XC_2019</strain>
        <tissue evidence="2">Muscle</tissue>
    </source>
</reference>
<dbReference type="Proteomes" id="UP001434883">
    <property type="component" value="Unassembled WGS sequence"/>
</dbReference>
<protein>
    <submittedName>
        <fullName evidence="2">Eukaryotic translation initiation factor 3 subunit H</fullName>
    </submittedName>
</protein>
<keyword evidence="2" id="KW-0396">Initiation factor</keyword>
<organism evidence="2 3">
    <name type="scientific">Xenoophorus captivus</name>
    <dbReference type="NCBI Taxonomy" id="1517983"/>
    <lineage>
        <taxon>Eukaryota</taxon>
        <taxon>Metazoa</taxon>
        <taxon>Chordata</taxon>
        <taxon>Craniata</taxon>
        <taxon>Vertebrata</taxon>
        <taxon>Euteleostomi</taxon>
        <taxon>Actinopterygii</taxon>
        <taxon>Neopterygii</taxon>
        <taxon>Teleostei</taxon>
        <taxon>Neoteleostei</taxon>
        <taxon>Acanthomorphata</taxon>
        <taxon>Ovalentaria</taxon>
        <taxon>Atherinomorphae</taxon>
        <taxon>Cyprinodontiformes</taxon>
        <taxon>Goodeidae</taxon>
        <taxon>Xenoophorus</taxon>
    </lineage>
</organism>
<keyword evidence="3" id="KW-1185">Reference proteome</keyword>
<proteinExistence type="predicted"/>
<dbReference type="EMBL" id="JAHRIN010059088">
    <property type="protein sequence ID" value="MEQ2211710.1"/>
    <property type="molecule type" value="Genomic_DNA"/>
</dbReference>
<feature type="domain" description="eIF3h C-terminal" evidence="1">
    <location>
        <begin position="1"/>
        <end position="51"/>
    </location>
</feature>
<evidence type="ECO:0000313" key="3">
    <source>
        <dbReference type="Proteomes" id="UP001434883"/>
    </source>
</evidence>
<evidence type="ECO:0000259" key="1">
    <source>
        <dbReference type="Pfam" id="PF19445"/>
    </source>
</evidence>
<comment type="caution">
    <text evidence="2">The sequence shown here is derived from an EMBL/GenBank/DDBJ whole genome shotgun (WGS) entry which is preliminary data.</text>
</comment>
<accession>A0ABV0RTX7</accession>
<evidence type="ECO:0000313" key="2">
    <source>
        <dbReference type="EMBL" id="MEQ2211710.1"/>
    </source>
</evidence>
<name>A0ABV0RTX7_9TELE</name>
<gene>
    <name evidence="2" type="primary">EIF3H_2</name>
    <name evidence="2" type="ORF">XENOCAPTIV_013049</name>
</gene>